<protein>
    <submittedName>
        <fullName evidence="1">Uncharacterized protein</fullName>
    </submittedName>
</protein>
<evidence type="ECO:0000313" key="2">
    <source>
        <dbReference type="Proteomes" id="UP000199077"/>
    </source>
</evidence>
<keyword evidence="2" id="KW-1185">Reference proteome</keyword>
<dbReference type="RefSeq" id="WP_091786670.1">
    <property type="nucleotide sequence ID" value="NZ_LT629711.1"/>
</dbReference>
<dbReference type="Proteomes" id="UP000199077">
    <property type="component" value="Chromosome I"/>
</dbReference>
<dbReference type="AlphaFoldDB" id="A0A1H0THR4"/>
<dbReference type="EMBL" id="LT629711">
    <property type="protein sequence ID" value="SDP53220.1"/>
    <property type="molecule type" value="Genomic_DNA"/>
</dbReference>
<accession>A0A1H0THR4</accession>
<reference evidence="2" key="1">
    <citation type="submission" date="2016-10" db="EMBL/GenBank/DDBJ databases">
        <authorList>
            <person name="Varghese N."/>
            <person name="Submissions S."/>
        </authorList>
    </citation>
    <scope>NUCLEOTIDE SEQUENCE [LARGE SCALE GENOMIC DNA]</scope>
    <source>
        <strain evidence="2">DSM 22329</strain>
    </source>
</reference>
<evidence type="ECO:0000313" key="1">
    <source>
        <dbReference type="EMBL" id="SDP53220.1"/>
    </source>
</evidence>
<dbReference type="OrthoDB" id="5000691at2"/>
<name>A0A1H0THR4_9MICO</name>
<sequence>MGVTVDFCGEQFVADPARPLTIGRVGDVEIDDNPYLHRNFLQIVEEGGLWWLSNVGTTLTATVADKKGLFQAWLNPGARIPLALERLTVWFTAGPTTYDFDIVVDSPAFTSTGTEELAEDDATGETTVGRVSFTPDQKLLIVALAEPFLRRGQGGVAQIPSSADAAARLGWKVTKFNRKLDNVCQKVADAGTRGLHGGPGKLASNRKARLVEHALSTRLVTEADLALLDGVTDGEAIAHGTEIVNSK</sequence>
<dbReference type="STRING" id="443156.SAMN04489867_2809"/>
<organism evidence="1 2">
    <name type="scientific">Pedococcus dokdonensis</name>
    <dbReference type="NCBI Taxonomy" id="443156"/>
    <lineage>
        <taxon>Bacteria</taxon>
        <taxon>Bacillati</taxon>
        <taxon>Actinomycetota</taxon>
        <taxon>Actinomycetes</taxon>
        <taxon>Micrococcales</taxon>
        <taxon>Intrasporangiaceae</taxon>
        <taxon>Pedococcus</taxon>
    </lineage>
</organism>
<gene>
    <name evidence="1" type="ORF">SAMN04489867_2809</name>
</gene>
<proteinExistence type="predicted"/>